<reference evidence="2" key="1">
    <citation type="submission" date="2017-04" db="EMBL/GenBank/DDBJ databases">
        <title>Population genomics of picophytoplankton unveils novel chromosome hypervariability.</title>
        <authorList>
            <consortium name="DOE Joint Genome Institute"/>
            <person name="Blanc-Mathieu R."/>
            <person name="Krasovec M."/>
            <person name="Hebrard M."/>
            <person name="Yau S."/>
            <person name="Desgranges E."/>
            <person name="Martin J."/>
            <person name="Schackwitz W."/>
            <person name="Kuo A."/>
            <person name="Salin G."/>
            <person name="Donnadieu C."/>
            <person name="Desdevises Y."/>
            <person name="Sanchez-Ferandin S."/>
            <person name="Moreau H."/>
            <person name="Rivals E."/>
            <person name="Grigoriev I.V."/>
            <person name="Grimsley N."/>
            <person name="Eyre-Walker A."/>
            <person name="Piganeau G."/>
        </authorList>
    </citation>
    <scope>NUCLEOTIDE SEQUENCE [LARGE SCALE GENOMIC DNA]</scope>
    <source>
        <strain evidence="2">RCC 1115</strain>
    </source>
</reference>
<name>A0A1Y5ICQ5_OSTTA</name>
<organism evidence="2">
    <name type="scientific">Ostreococcus tauri</name>
    <name type="common">Marine green alga</name>
    <dbReference type="NCBI Taxonomy" id="70448"/>
    <lineage>
        <taxon>Eukaryota</taxon>
        <taxon>Viridiplantae</taxon>
        <taxon>Chlorophyta</taxon>
        <taxon>Mamiellophyceae</taxon>
        <taxon>Mamiellales</taxon>
        <taxon>Bathycoccaceae</taxon>
        <taxon>Ostreococcus</taxon>
    </lineage>
</organism>
<gene>
    <name evidence="2" type="ORF">BE221DRAFT_75929</name>
</gene>
<feature type="compositionally biased region" description="Basic and acidic residues" evidence="1">
    <location>
        <begin position="125"/>
        <end position="135"/>
    </location>
</feature>
<proteinExistence type="predicted"/>
<accession>A0A1Y5ICQ5</accession>
<dbReference type="Proteomes" id="UP000195557">
    <property type="component" value="Unassembled WGS sequence"/>
</dbReference>
<protein>
    <submittedName>
        <fullName evidence="2">Uncharacterized protein</fullName>
    </submittedName>
</protein>
<sequence>MDAALSSANRTLARALCFKNFSQHFDTHFSSSCSSVFLRNDCTHVEKHRSTKLLYIRSESRVCMASIIDVIFALSSSLNPSSIDGSMTVVRRSTCSHPHARPCPRARALWTTDPRSPHPQPPRARRLDRDERSIDPRALARGYEGDAGG</sequence>
<dbReference type="EMBL" id="KZ155785">
    <property type="protein sequence ID" value="OUS46004.1"/>
    <property type="molecule type" value="Genomic_DNA"/>
</dbReference>
<feature type="region of interest" description="Disordered" evidence="1">
    <location>
        <begin position="94"/>
        <end position="149"/>
    </location>
</feature>
<dbReference type="AlphaFoldDB" id="A0A1Y5ICQ5"/>
<evidence type="ECO:0000256" key="1">
    <source>
        <dbReference type="SAM" id="MobiDB-lite"/>
    </source>
</evidence>
<evidence type="ECO:0000313" key="2">
    <source>
        <dbReference type="EMBL" id="OUS46004.1"/>
    </source>
</evidence>